<dbReference type="AlphaFoldDB" id="A0A1A9N0Y9"/>
<dbReference type="EMBL" id="LXJZ01000202">
    <property type="protein sequence ID" value="OAJ54325.1"/>
    <property type="molecule type" value="Genomic_DNA"/>
</dbReference>
<dbReference type="OrthoDB" id="9110632at2"/>
<sequence>MTNDREASFESIDETPANARSLAAQKIRRKPTSKRAAVNEFQVRMLVILVEALETASQEHFDVRDHERLPAERHGEFTALPTYRLFVEGAYACGFVCTDFAPGGPTIERGVRVEDAVGSWSFLELRHYVHTLLRSERWADGYSSPIFEALSQGVLQAISQRLANDDALYEPL</sequence>
<evidence type="ECO:0000313" key="4">
    <source>
        <dbReference type="Proteomes" id="UP000078116"/>
    </source>
</evidence>
<evidence type="ECO:0000313" key="2">
    <source>
        <dbReference type="EMBL" id="OAJ54325.1"/>
    </source>
</evidence>
<reference evidence="3 4" key="1">
    <citation type="submission" date="2016-04" db="EMBL/GenBank/DDBJ databases">
        <title>Reclassification of Paraburkholderia panaciterrae (Farh et al. 2015) Dobritsa &amp; Samadpour 2016 as a later homotypic synonym of Paraburkholderia ginsengiterrae (Farh et al. 2015) Dobritsa &amp; Samadpour 2016.</title>
        <authorList>
            <person name="Dobritsa A.P."/>
            <person name="Kutumbaka K."/>
            <person name="Samadpour M."/>
        </authorList>
    </citation>
    <scope>NUCLEOTIDE SEQUENCE [LARGE SCALE GENOMIC DNA]</scope>
    <source>
        <strain evidence="1 4">DCY85</strain>
        <strain evidence="2 3">DCY85-1</strain>
    </source>
</reference>
<accession>A0A1A9N0Y9</accession>
<dbReference type="RefSeq" id="WP_064270776.1">
    <property type="nucleotide sequence ID" value="NZ_LXJZ01000202.1"/>
</dbReference>
<name>A0A1A9N0Y9_9BURK</name>
<organism evidence="1 4">
    <name type="scientific">Paraburkholderia ginsengiterrae</name>
    <dbReference type="NCBI Taxonomy" id="1462993"/>
    <lineage>
        <taxon>Bacteria</taxon>
        <taxon>Pseudomonadati</taxon>
        <taxon>Pseudomonadota</taxon>
        <taxon>Betaproteobacteria</taxon>
        <taxon>Burkholderiales</taxon>
        <taxon>Burkholderiaceae</taxon>
        <taxon>Paraburkholderia</taxon>
    </lineage>
</organism>
<keyword evidence="3" id="KW-1185">Reference proteome</keyword>
<proteinExistence type="predicted"/>
<dbReference type="Proteomes" id="UP000078116">
    <property type="component" value="Unassembled WGS sequence"/>
</dbReference>
<dbReference type="Proteomes" id="UP000077961">
    <property type="component" value="Unassembled WGS sequence"/>
</dbReference>
<protein>
    <submittedName>
        <fullName evidence="1">Uncharacterized protein</fullName>
    </submittedName>
</protein>
<gene>
    <name evidence="2" type="ORF">A6V36_36100</name>
    <name evidence="1" type="ORF">A6V37_35425</name>
</gene>
<comment type="caution">
    <text evidence="1">The sequence shown here is derived from an EMBL/GenBank/DDBJ whole genome shotgun (WGS) entry which is preliminary data.</text>
</comment>
<dbReference type="EMBL" id="LXKA01000357">
    <property type="protein sequence ID" value="OAJ53666.1"/>
    <property type="molecule type" value="Genomic_DNA"/>
</dbReference>
<evidence type="ECO:0000313" key="3">
    <source>
        <dbReference type="Proteomes" id="UP000077961"/>
    </source>
</evidence>
<evidence type="ECO:0000313" key="1">
    <source>
        <dbReference type="EMBL" id="OAJ53666.1"/>
    </source>
</evidence>